<feature type="transmembrane region" description="Helical" evidence="2">
    <location>
        <begin position="12"/>
        <end position="31"/>
    </location>
</feature>
<sequence>MKIRLMKYIKKYSTMIMVCSLCLNAAFIAIIDGMRDSAEQAFDQLIIAESKMSDIKHDLEDLKAEQEVEQAEAK</sequence>
<accession>A0A942W7E8</accession>
<keyword evidence="2" id="KW-0812">Transmembrane</keyword>
<gene>
    <name evidence="3" type="ORF">KHZ85_00395</name>
</gene>
<dbReference type="EMBL" id="JAGZMZ010000001">
    <property type="protein sequence ID" value="MBS4883219.1"/>
    <property type="molecule type" value="Genomic_DNA"/>
</dbReference>
<proteinExistence type="predicted"/>
<reference evidence="3" key="1">
    <citation type="submission" date="2021-02" db="EMBL/GenBank/DDBJ databases">
        <title>Infant gut strain persistence is associated with maternal origin, phylogeny, and functional potential including surface adhesion and iron acquisition.</title>
        <authorList>
            <person name="Lou Y.C."/>
        </authorList>
    </citation>
    <scope>NUCLEOTIDE SEQUENCE</scope>
    <source>
        <strain evidence="3">L3_108_103G1_dasL3_108_103G1_concoct_2</strain>
    </source>
</reference>
<evidence type="ECO:0000256" key="2">
    <source>
        <dbReference type="SAM" id="Phobius"/>
    </source>
</evidence>
<dbReference type="AlphaFoldDB" id="A0A942W7E8"/>
<evidence type="ECO:0000313" key="4">
    <source>
        <dbReference type="Proteomes" id="UP000753219"/>
    </source>
</evidence>
<evidence type="ECO:0000313" key="3">
    <source>
        <dbReference type="EMBL" id="MBS4883219.1"/>
    </source>
</evidence>
<dbReference type="RefSeq" id="WP_278639375.1">
    <property type="nucleotide sequence ID" value="NZ_JAGZMZ010000001.1"/>
</dbReference>
<protein>
    <submittedName>
        <fullName evidence="3">Uncharacterized protein</fullName>
    </submittedName>
</protein>
<keyword evidence="2" id="KW-1133">Transmembrane helix</keyword>
<feature type="coiled-coil region" evidence="1">
    <location>
        <begin position="45"/>
        <end position="72"/>
    </location>
</feature>
<keyword evidence="2" id="KW-0472">Membrane</keyword>
<organism evidence="3 4">
    <name type="scientific">Amedibacillus dolichus</name>
    <dbReference type="NCBI Taxonomy" id="31971"/>
    <lineage>
        <taxon>Bacteria</taxon>
        <taxon>Bacillati</taxon>
        <taxon>Bacillota</taxon>
        <taxon>Erysipelotrichia</taxon>
        <taxon>Erysipelotrichales</taxon>
        <taxon>Erysipelotrichaceae</taxon>
        <taxon>Amedibacillus</taxon>
    </lineage>
</organism>
<evidence type="ECO:0000256" key="1">
    <source>
        <dbReference type="SAM" id="Coils"/>
    </source>
</evidence>
<comment type="caution">
    <text evidence="3">The sequence shown here is derived from an EMBL/GenBank/DDBJ whole genome shotgun (WGS) entry which is preliminary data.</text>
</comment>
<dbReference type="Proteomes" id="UP000753219">
    <property type="component" value="Unassembled WGS sequence"/>
</dbReference>
<name>A0A942W7E8_9FIRM</name>
<keyword evidence="1" id="KW-0175">Coiled coil</keyword>